<dbReference type="Proteomes" id="UP000031014">
    <property type="component" value="Unassembled WGS sequence"/>
</dbReference>
<evidence type="ECO:0000313" key="3">
    <source>
        <dbReference type="Proteomes" id="UP000031014"/>
    </source>
</evidence>
<name>A0A0A8X4A8_MESS1</name>
<comment type="caution">
    <text evidence="2">The sequence shown here is derived from an EMBL/GenBank/DDBJ whole genome shotgun (WGS) entry which is preliminary data.</text>
</comment>
<dbReference type="AlphaFoldDB" id="A0A0A8X4A8"/>
<sequence length="61" mass="7369">MKNFIGDFHNFIGDFFILLAILNFYWRKSPTYWRKSKYIGELEIQPVFSQLEILPPRTSLQ</sequence>
<protein>
    <submittedName>
        <fullName evidence="2">Uncharacterized protein</fullName>
    </submittedName>
</protein>
<accession>A0A0A8X4A8</accession>
<reference evidence="2 3" key="1">
    <citation type="submission" date="2013-06" db="EMBL/GenBank/DDBJ databases">
        <title>Whole genome shotgun sequence of Bacillus selenatarsenatis SF-1.</title>
        <authorList>
            <person name="Kuroda M."/>
            <person name="Sei K."/>
            <person name="Yamashita M."/>
            <person name="Ike M."/>
        </authorList>
    </citation>
    <scope>NUCLEOTIDE SEQUENCE [LARGE SCALE GENOMIC DNA]</scope>
    <source>
        <strain evidence="2 3">SF-1</strain>
    </source>
</reference>
<dbReference type="EMBL" id="BASE01000070">
    <property type="protein sequence ID" value="GAM14778.1"/>
    <property type="molecule type" value="Genomic_DNA"/>
</dbReference>
<gene>
    <name evidence="2" type="ORF">SAMD00020551_2932</name>
</gene>
<feature type="transmembrane region" description="Helical" evidence="1">
    <location>
        <begin position="6"/>
        <end position="26"/>
    </location>
</feature>
<keyword evidence="1" id="KW-1133">Transmembrane helix</keyword>
<proteinExistence type="predicted"/>
<keyword evidence="1" id="KW-0812">Transmembrane</keyword>
<evidence type="ECO:0000313" key="2">
    <source>
        <dbReference type="EMBL" id="GAM14778.1"/>
    </source>
</evidence>
<keyword evidence="3" id="KW-1185">Reference proteome</keyword>
<organism evidence="2 3">
    <name type="scientific">Mesobacillus selenatarsenatis (strain DSM 18680 / JCM 14380 / FERM P-15431 / SF-1)</name>
    <dbReference type="NCBI Taxonomy" id="1321606"/>
    <lineage>
        <taxon>Bacteria</taxon>
        <taxon>Bacillati</taxon>
        <taxon>Bacillota</taxon>
        <taxon>Bacilli</taxon>
        <taxon>Bacillales</taxon>
        <taxon>Bacillaceae</taxon>
        <taxon>Mesobacillus</taxon>
    </lineage>
</organism>
<keyword evidence="1" id="KW-0472">Membrane</keyword>
<evidence type="ECO:0000256" key="1">
    <source>
        <dbReference type="SAM" id="Phobius"/>
    </source>
</evidence>